<dbReference type="InterPro" id="IPR029030">
    <property type="entry name" value="Caspase-like_dom_sf"/>
</dbReference>
<dbReference type="InterPro" id="IPR001309">
    <property type="entry name" value="Pept_C14_p20"/>
</dbReference>
<evidence type="ECO:0000256" key="5">
    <source>
        <dbReference type="RuleBase" id="RU003971"/>
    </source>
</evidence>
<sequence length="490" mass="56006">MPVEVDVLKSDLKDFRVPKKEKYFKLLLLHKGLTVDAFVWSPAAITGHKMLQEGWSYKLAGCIFQQPKTKKYDKLSNSTANFKWIFKDVKRPKRSKNCLICNKRRLHPDSKKLCMILRNVTIKDSSGTLHDLVVFNDECEKLLDKSAGDFKFDEEAQLLLEKIVGAQIKAKISSNPARNKQYGQSVQLQDIKIVKNAPKNREFNTAIYKPNRITGGGDDFVIVDAPCVDDVISQFEAASISVNELPKRRLNMDAYKIHSKPSGHVLIVNNINFPDESDKRVGSEYDERLLREQFERLDFEVFCETDLSAEEFQCRVRTFKLRLIRYKISACAVVVMSHGLLNEVQMSDGEIINIWSDIVSQFHESNFPEFTNKPKIFIFGSCQIFNDIPSPSQNSPPLFSDVILCFAAIPGHNSYRVKTEGTFFIQLLCRIFKQYAAELDLVEMLDLTQRLMKNSKFIGRQGNLPSEEIAQMCYHIGLGFGPFRFKPGDA</sequence>
<dbReference type="InterPro" id="IPR002138">
    <property type="entry name" value="Pept_C14_p10"/>
</dbReference>
<dbReference type="InterPro" id="IPR011600">
    <property type="entry name" value="Pept_C14_caspase"/>
</dbReference>
<dbReference type="EMBL" id="CAXLJM020000166">
    <property type="protein sequence ID" value="CAL8148078.1"/>
    <property type="molecule type" value="Genomic_DNA"/>
</dbReference>
<dbReference type="InterPro" id="IPR002398">
    <property type="entry name" value="Pept_C14"/>
</dbReference>
<evidence type="ECO:0000256" key="2">
    <source>
        <dbReference type="ARBA" id="ARBA00022670"/>
    </source>
</evidence>
<reference evidence="8 9" key="1">
    <citation type="submission" date="2024-08" db="EMBL/GenBank/DDBJ databases">
        <authorList>
            <person name="Cucini C."/>
            <person name="Frati F."/>
        </authorList>
    </citation>
    <scope>NUCLEOTIDE SEQUENCE [LARGE SCALE GENOMIC DNA]</scope>
</reference>
<keyword evidence="3" id="KW-0053">Apoptosis</keyword>
<dbReference type="SMART" id="SM00115">
    <property type="entry name" value="CASc"/>
    <property type="match status" value="1"/>
</dbReference>
<proteinExistence type="inferred from homology"/>
<dbReference type="PANTHER" id="PTHR47901:SF8">
    <property type="entry name" value="CASPASE-3"/>
    <property type="match status" value="1"/>
</dbReference>
<dbReference type="Gene3D" id="3.40.50.1460">
    <property type="match status" value="1"/>
</dbReference>
<evidence type="ECO:0000313" key="9">
    <source>
        <dbReference type="Proteomes" id="UP001642540"/>
    </source>
</evidence>
<dbReference type="Pfam" id="PF00656">
    <property type="entry name" value="Peptidase_C14"/>
    <property type="match status" value="1"/>
</dbReference>
<name>A0ABP1SAT5_9HEXA</name>
<evidence type="ECO:0000259" key="6">
    <source>
        <dbReference type="PROSITE" id="PS50207"/>
    </source>
</evidence>
<feature type="domain" description="Caspase family p10" evidence="6">
    <location>
        <begin position="392"/>
        <end position="487"/>
    </location>
</feature>
<feature type="domain" description="Caspase family p20" evidence="7">
    <location>
        <begin position="261"/>
        <end position="383"/>
    </location>
</feature>
<dbReference type="PROSITE" id="PS50208">
    <property type="entry name" value="CASPASE_P20"/>
    <property type="match status" value="1"/>
</dbReference>
<evidence type="ECO:0000256" key="3">
    <source>
        <dbReference type="ARBA" id="ARBA00022703"/>
    </source>
</evidence>
<dbReference type="Proteomes" id="UP001642540">
    <property type="component" value="Unassembled WGS sequence"/>
</dbReference>
<organism evidence="8 9">
    <name type="scientific">Orchesella dallaii</name>
    <dbReference type="NCBI Taxonomy" id="48710"/>
    <lineage>
        <taxon>Eukaryota</taxon>
        <taxon>Metazoa</taxon>
        <taxon>Ecdysozoa</taxon>
        <taxon>Arthropoda</taxon>
        <taxon>Hexapoda</taxon>
        <taxon>Collembola</taxon>
        <taxon>Entomobryomorpha</taxon>
        <taxon>Entomobryoidea</taxon>
        <taxon>Orchesellidae</taxon>
        <taxon>Orchesellinae</taxon>
        <taxon>Orchesella</taxon>
    </lineage>
</organism>
<evidence type="ECO:0000256" key="4">
    <source>
        <dbReference type="ARBA" id="ARBA00022801"/>
    </source>
</evidence>
<evidence type="ECO:0000256" key="1">
    <source>
        <dbReference type="ARBA" id="ARBA00010134"/>
    </source>
</evidence>
<keyword evidence="9" id="KW-1185">Reference proteome</keyword>
<gene>
    <name evidence="8" type="ORF">ODALV1_LOCUS31316</name>
</gene>
<evidence type="ECO:0000313" key="8">
    <source>
        <dbReference type="EMBL" id="CAL8148078.1"/>
    </source>
</evidence>
<dbReference type="InterPro" id="IPR012340">
    <property type="entry name" value="NA-bd_OB-fold"/>
</dbReference>
<dbReference type="InterPro" id="IPR015917">
    <property type="entry name" value="Pept_C14A"/>
</dbReference>
<dbReference type="PANTHER" id="PTHR47901">
    <property type="entry name" value="CASPASE RECRUITMENT DOMAIN-CONTAINING PROTEIN 18"/>
    <property type="match status" value="1"/>
</dbReference>
<evidence type="ECO:0000259" key="7">
    <source>
        <dbReference type="PROSITE" id="PS50208"/>
    </source>
</evidence>
<dbReference type="Gene3D" id="3.30.70.1470">
    <property type="entry name" value="Caspase-like"/>
    <property type="match status" value="1"/>
</dbReference>
<dbReference type="Gene3D" id="2.40.50.140">
    <property type="entry name" value="Nucleic acid-binding proteins"/>
    <property type="match status" value="1"/>
</dbReference>
<dbReference type="PROSITE" id="PS50207">
    <property type="entry name" value="CASPASE_P10"/>
    <property type="match status" value="1"/>
</dbReference>
<protein>
    <submittedName>
        <fullName evidence="8">Uncharacterized protein</fullName>
    </submittedName>
</protein>
<accession>A0ABP1SAT5</accession>
<keyword evidence="2" id="KW-0645">Protease</keyword>
<dbReference type="PRINTS" id="PR00376">
    <property type="entry name" value="IL1BCENZYME"/>
</dbReference>
<comment type="similarity">
    <text evidence="1 5">Belongs to the peptidase C14A family.</text>
</comment>
<dbReference type="SUPFAM" id="SSF52129">
    <property type="entry name" value="Caspase-like"/>
    <property type="match status" value="1"/>
</dbReference>
<comment type="caution">
    <text evidence="8">The sequence shown here is derived from an EMBL/GenBank/DDBJ whole genome shotgun (WGS) entry which is preliminary data.</text>
</comment>
<keyword evidence="4" id="KW-0378">Hydrolase</keyword>